<proteinExistence type="predicted"/>
<organism evidence="1 2">
    <name type="scientific">Salix suchowensis</name>
    <dbReference type="NCBI Taxonomy" id="1278906"/>
    <lineage>
        <taxon>Eukaryota</taxon>
        <taxon>Viridiplantae</taxon>
        <taxon>Streptophyta</taxon>
        <taxon>Embryophyta</taxon>
        <taxon>Tracheophyta</taxon>
        <taxon>Spermatophyta</taxon>
        <taxon>Magnoliopsida</taxon>
        <taxon>eudicotyledons</taxon>
        <taxon>Gunneridae</taxon>
        <taxon>Pentapetalae</taxon>
        <taxon>rosids</taxon>
        <taxon>fabids</taxon>
        <taxon>Malpighiales</taxon>
        <taxon>Salicaceae</taxon>
        <taxon>Saliceae</taxon>
        <taxon>Salix</taxon>
    </lineage>
</organism>
<evidence type="ECO:0000313" key="1">
    <source>
        <dbReference type="EMBL" id="KAJ6333595.1"/>
    </source>
</evidence>
<keyword evidence="2" id="KW-1185">Reference proteome</keyword>
<reference evidence="1" key="2">
    <citation type="journal article" date="2023" name="Int. J. Mol. Sci.">
        <title>De Novo Assembly and Annotation of 11 Diverse Shrub Willow (Salix) Genomes Reveals Novel Gene Organization in Sex-Linked Regions.</title>
        <authorList>
            <person name="Hyden B."/>
            <person name="Feng K."/>
            <person name="Yates T.B."/>
            <person name="Jawdy S."/>
            <person name="Cereghino C."/>
            <person name="Smart L.B."/>
            <person name="Muchero W."/>
        </authorList>
    </citation>
    <scope>NUCLEOTIDE SEQUENCE</scope>
    <source>
        <tissue evidence="1">Shoot tip</tissue>
    </source>
</reference>
<protein>
    <submittedName>
        <fullName evidence="1">Uncharacterized protein</fullName>
    </submittedName>
</protein>
<gene>
    <name evidence="1" type="ORF">OIU77_009459</name>
</gene>
<accession>A0ABQ9AED5</accession>
<dbReference type="Proteomes" id="UP001141253">
    <property type="component" value="Chromosome 11"/>
</dbReference>
<reference evidence="1" key="1">
    <citation type="submission" date="2022-10" db="EMBL/GenBank/DDBJ databases">
        <authorList>
            <person name="Hyden B.L."/>
            <person name="Feng K."/>
            <person name="Yates T."/>
            <person name="Jawdy S."/>
            <person name="Smart L.B."/>
            <person name="Muchero W."/>
        </authorList>
    </citation>
    <scope>NUCLEOTIDE SEQUENCE</scope>
    <source>
        <tissue evidence="1">Shoot tip</tissue>
    </source>
</reference>
<dbReference type="EMBL" id="JAPFFI010000021">
    <property type="protein sequence ID" value="KAJ6333595.1"/>
    <property type="molecule type" value="Genomic_DNA"/>
</dbReference>
<comment type="caution">
    <text evidence="1">The sequence shown here is derived from an EMBL/GenBank/DDBJ whole genome shotgun (WGS) entry which is preliminary data.</text>
</comment>
<sequence length="57" mass="6091">MFTYITTSDHRTITGYWLPCHNPFITSSNPSLTVSNTLLLAVYGAPATSSSSSVALP</sequence>
<name>A0ABQ9AED5_9ROSI</name>
<evidence type="ECO:0000313" key="2">
    <source>
        <dbReference type="Proteomes" id="UP001141253"/>
    </source>
</evidence>